<reference evidence="2 3" key="1">
    <citation type="journal article" date="2023" name="Plants (Basel)">
        <title>Bridging the Gap: Combining Genomics and Transcriptomics Approaches to Understand Stylosanthes scabra, an Orphan Legume from the Brazilian Caatinga.</title>
        <authorList>
            <person name="Ferreira-Neto J.R.C."/>
            <person name="da Silva M.D."/>
            <person name="Binneck E."/>
            <person name="de Melo N.F."/>
            <person name="da Silva R.H."/>
            <person name="de Melo A.L.T.M."/>
            <person name="Pandolfi V."/>
            <person name="Bustamante F.O."/>
            <person name="Brasileiro-Vidal A.C."/>
            <person name="Benko-Iseppon A.M."/>
        </authorList>
    </citation>
    <scope>NUCLEOTIDE SEQUENCE [LARGE SCALE GENOMIC DNA]</scope>
    <source>
        <tissue evidence="2">Leaves</tissue>
    </source>
</reference>
<dbReference type="Proteomes" id="UP001341840">
    <property type="component" value="Unassembled WGS sequence"/>
</dbReference>
<gene>
    <name evidence="2" type="ORF">PIB30_099534</name>
</gene>
<evidence type="ECO:0000256" key="1">
    <source>
        <dbReference type="SAM" id="MobiDB-lite"/>
    </source>
</evidence>
<comment type="caution">
    <text evidence="2">The sequence shown here is derived from an EMBL/GenBank/DDBJ whole genome shotgun (WGS) entry which is preliminary data.</text>
</comment>
<accession>A0ABU6QWS9</accession>
<feature type="region of interest" description="Disordered" evidence="1">
    <location>
        <begin position="32"/>
        <end position="105"/>
    </location>
</feature>
<protein>
    <submittedName>
        <fullName evidence="2">Uncharacterized protein</fullName>
    </submittedName>
</protein>
<sequence length="105" mass="11975">MPQSPPYSADLVGKAVIKDCQSAYLGFRSEKQRMEPKDGQRIVPNHTNADESNLQQKDSKAMRQRLKKRKKSLSRNRFFMTEKATQSGFGRTTEAPSRNRQTASI</sequence>
<feature type="compositionally biased region" description="Basic residues" evidence="1">
    <location>
        <begin position="62"/>
        <end position="74"/>
    </location>
</feature>
<name>A0ABU6QWS9_9FABA</name>
<proteinExistence type="predicted"/>
<dbReference type="EMBL" id="JASCZI010002951">
    <property type="protein sequence ID" value="MED6116552.1"/>
    <property type="molecule type" value="Genomic_DNA"/>
</dbReference>
<keyword evidence="3" id="KW-1185">Reference proteome</keyword>
<evidence type="ECO:0000313" key="2">
    <source>
        <dbReference type="EMBL" id="MED6116552.1"/>
    </source>
</evidence>
<feature type="compositionally biased region" description="Polar residues" evidence="1">
    <location>
        <begin position="83"/>
        <end position="105"/>
    </location>
</feature>
<feature type="compositionally biased region" description="Polar residues" evidence="1">
    <location>
        <begin position="45"/>
        <end position="56"/>
    </location>
</feature>
<organism evidence="2 3">
    <name type="scientific">Stylosanthes scabra</name>
    <dbReference type="NCBI Taxonomy" id="79078"/>
    <lineage>
        <taxon>Eukaryota</taxon>
        <taxon>Viridiplantae</taxon>
        <taxon>Streptophyta</taxon>
        <taxon>Embryophyta</taxon>
        <taxon>Tracheophyta</taxon>
        <taxon>Spermatophyta</taxon>
        <taxon>Magnoliopsida</taxon>
        <taxon>eudicotyledons</taxon>
        <taxon>Gunneridae</taxon>
        <taxon>Pentapetalae</taxon>
        <taxon>rosids</taxon>
        <taxon>fabids</taxon>
        <taxon>Fabales</taxon>
        <taxon>Fabaceae</taxon>
        <taxon>Papilionoideae</taxon>
        <taxon>50 kb inversion clade</taxon>
        <taxon>dalbergioids sensu lato</taxon>
        <taxon>Dalbergieae</taxon>
        <taxon>Pterocarpus clade</taxon>
        <taxon>Stylosanthes</taxon>
    </lineage>
</organism>
<evidence type="ECO:0000313" key="3">
    <source>
        <dbReference type="Proteomes" id="UP001341840"/>
    </source>
</evidence>